<evidence type="ECO:0000313" key="2">
    <source>
        <dbReference type="Proteomes" id="UP000320762"/>
    </source>
</evidence>
<accession>A0A550C499</accession>
<reference evidence="1 2" key="1">
    <citation type="journal article" date="2019" name="New Phytol.">
        <title>Comparative genomics reveals unique wood-decay strategies and fruiting body development in the Schizophyllaceae.</title>
        <authorList>
            <person name="Almasi E."/>
            <person name="Sahu N."/>
            <person name="Krizsan K."/>
            <person name="Balint B."/>
            <person name="Kovacs G.M."/>
            <person name="Kiss B."/>
            <person name="Cseklye J."/>
            <person name="Drula E."/>
            <person name="Henrissat B."/>
            <person name="Nagy I."/>
            <person name="Chovatia M."/>
            <person name="Adam C."/>
            <person name="LaButti K."/>
            <person name="Lipzen A."/>
            <person name="Riley R."/>
            <person name="Grigoriev I.V."/>
            <person name="Nagy L.G."/>
        </authorList>
    </citation>
    <scope>NUCLEOTIDE SEQUENCE [LARGE SCALE GENOMIC DNA]</scope>
    <source>
        <strain evidence="1 2">NL-1724</strain>
    </source>
</reference>
<dbReference type="Gene3D" id="3.80.10.10">
    <property type="entry name" value="Ribonuclease Inhibitor"/>
    <property type="match status" value="1"/>
</dbReference>
<dbReference type="OrthoDB" id="10591335at2759"/>
<name>A0A550C499_9AGAR</name>
<sequence length="397" mass="44593">MHLPQELVNEIVEQIDHGTDLETLFKLLQASTTVFSPQICLNLHRRPVHLRATSDYALLSSISALSADILPSLHILEISAEPYKLLLEPQEQCLPSLLDGCTGLQSLTIELTNSEWSFAYPEKHREALYRAMQRHTLVSLRLAWMKFGNNDLKELGGLTLPPSLKSITLTSVELVDEDNPLAQPVHLDGGAPGIEKLQTDAFSLPFARLMYRPPRPYPYGNLRNLFLNAYGETFESSDLGTSLLRANPHLVYLHLRGDEGSVPPYDLSMNTALRVLVIQFNPRVLFSIANIVNMLRTFPRQNGLEYVQILGIMNNAMIEDEAEHWKAMDDALASEERFPALLRVYLFLSQPGLRPSLAEGGALSSTSCVPRIESLMRKTRERGVLDLQVKFMSHTSH</sequence>
<dbReference type="EMBL" id="VDMD01000027">
    <property type="protein sequence ID" value="TRM59634.1"/>
    <property type="molecule type" value="Genomic_DNA"/>
</dbReference>
<dbReference type="SUPFAM" id="SSF52047">
    <property type="entry name" value="RNI-like"/>
    <property type="match status" value="1"/>
</dbReference>
<evidence type="ECO:0008006" key="3">
    <source>
        <dbReference type="Google" id="ProtNLM"/>
    </source>
</evidence>
<dbReference type="AlphaFoldDB" id="A0A550C499"/>
<comment type="caution">
    <text evidence="1">The sequence shown here is derived from an EMBL/GenBank/DDBJ whole genome shotgun (WGS) entry which is preliminary data.</text>
</comment>
<proteinExistence type="predicted"/>
<dbReference type="InterPro" id="IPR032675">
    <property type="entry name" value="LRR_dom_sf"/>
</dbReference>
<evidence type="ECO:0000313" key="1">
    <source>
        <dbReference type="EMBL" id="TRM59634.1"/>
    </source>
</evidence>
<gene>
    <name evidence="1" type="ORF">BD626DRAFT_151722</name>
</gene>
<dbReference type="Proteomes" id="UP000320762">
    <property type="component" value="Unassembled WGS sequence"/>
</dbReference>
<keyword evidence="2" id="KW-1185">Reference proteome</keyword>
<organism evidence="1 2">
    <name type="scientific">Schizophyllum amplum</name>
    <dbReference type="NCBI Taxonomy" id="97359"/>
    <lineage>
        <taxon>Eukaryota</taxon>
        <taxon>Fungi</taxon>
        <taxon>Dikarya</taxon>
        <taxon>Basidiomycota</taxon>
        <taxon>Agaricomycotina</taxon>
        <taxon>Agaricomycetes</taxon>
        <taxon>Agaricomycetidae</taxon>
        <taxon>Agaricales</taxon>
        <taxon>Schizophyllaceae</taxon>
        <taxon>Schizophyllum</taxon>
    </lineage>
</organism>
<protein>
    <recommendedName>
        <fullName evidence="3">F-box domain-containing protein</fullName>
    </recommendedName>
</protein>